<sequence length="41" mass="4535">MTTARSLFGKSSTLPTLYRDAGGDCRQLTLTPGGRHRRENL</sequence>
<reference evidence="2 3" key="1">
    <citation type="submission" date="2010-04" db="EMBL/GenBank/DDBJ databases">
        <authorList>
            <person name="Muzny D."/>
            <person name="Qin X."/>
            <person name="Deng J."/>
            <person name="Jiang H."/>
            <person name="Liu Y."/>
            <person name="Qu J."/>
            <person name="Song X.-Z."/>
            <person name="Zhang L."/>
            <person name="Thornton R."/>
            <person name="Coyle M."/>
            <person name="Francisco L."/>
            <person name="Jackson L."/>
            <person name="Javaid M."/>
            <person name="Korchina V."/>
            <person name="Kovar C."/>
            <person name="Mata R."/>
            <person name="Mathew T."/>
            <person name="Ngo R."/>
            <person name="Nguyen L."/>
            <person name="Nguyen N."/>
            <person name="Okwuonu G."/>
            <person name="Ongeri F."/>
            <person name="Pham C."/>
            <person name="Simmons D."/>
            <person name="Wilczek-Boney K."/>
            <person name="Hale W."/>
            <person name="Jakkamsetti A."/>
            <person name="Pham P."/>
            <person name="Ruth R."/>
            <person name="San Lucas F."/>
            <person name="Warren J."/>
            <person name="Zhang J."/>
            <person name="Zhao Z."/>
            <person name="Zhou C."/>
            <person name="Zhu D."/>
            <person name="Lee S."/>
            <person name="Bess C."/>
            <person name="Blankenburg K."/>
            <person name="Forbes L."/>
            <person name="Fu Q."/>
            <person name="Gubbala S."/>
            <person name="Hirani K."/>
            <person name="Jayaseelan J.C."/>
            <person name="Lara F."/>
            <person name="Munidasa M."/>
            <person name="Palculict T."/>
            <person name="Patil S."/>
            <person name="Pu L.-L."/>
            <person name="Saada N."/>
            <person name="Tang L."/>
            <person name="Weissenberger G."/>
            <person name="Zhu Y."/>
            <person name="Hemphill L."/>
            <person name="Shang Y."/>
            <person name="Youmans B."/>
            <person name="Ayvaz T."/>
            <person name="Ross M."/>
            <person name="Santibanez J."/>
            <person name="Aqrawi P."/>
            <person name="Gross S."/>
            <person name="Joshi V."/>
            <person name="Fowler G."/>
            <person name="Nazareth L."/>
            <person name="Reid J."/>
            <person name="Worley K."/>
            <person name="Petrosino J."/>
            <person name="Highlander S."/>
            <person name="Gibbs R."/>
        </authorList>
    </citation>
    <scope>NUCLEOTIDE SEQUENCE [LARGE SCALE GENOMIC DNA]</scope>
    <source>
        <strain evidence="2 3">ATCC BAA-614</strain>
    </source>
</reference>
<keyword evidence="3" id="KW-1185">Reference proteome</keyword>
<feature type="region of interest" description="Disordered" evidence="1">
    <location>
        <begin position="21"/>
        <end position="41"/>
    </location>
</feature>
<evidence type="ECO:0000313" key="3">
    <source>
        <dbReference type="Proteomes" id="UP000003653"/>
    </source>
</evidence>
<accession>D5P2B1</accession>
<organism evidence="2 3">
    <name type="scientific">Mycobacterium parascrofulaceum ATCC BAA-614</name>
    <dbReference type="NCBI Taxonomy" id="525368"/>
    <lineage>
        <taxon>Bacteria</taxon>
        <taxon>Bacillati</taxon>
        <taxon>Actinomycetota</taxon>
        <taxon>Actinomycetes</taxon>
        <taxon>Mycobacteriales</taxon>
        <taxon>Mycobacteriaceae</taxon>
        <taxon>Mycobacterium</taxon>
        <taxon>Mycobacterium simiae complex</taxon>
    </lineage>
</organism>
<comment type="caution">
    <text evidence="2">The sequence shown here is derived from an EMBL/GenBank/DDBJ whole genome shotgun (WGS) entry which is preliminary data.</text>
</comment>
<name>D5P2B1_9MYCO</name>
<gene>
    <name evidence="2" type="ORF">HMPREF0591_0305</name>
</gene>
<protein>
    <submittedName>
        <fullName evidence="2">Uncharacterized protein</fullName>
    </submittedName>
</protein>
<dbReference type="Proteomes" id="UP000003653">
    <property type="component" value="Unassembled WGS sequence"/>
</dbReference>
<dbReference type="HOGENOM" id="CLU_3273063_0_0_11"/>
<dbReference type="EMBL" id="ADNV01000051">
    <property type="protein sequence ID" value="EFG79788.1"/>
    <property type="molecule type" value="Genomic_DNA"/>
</dbReference>
<evidence type="ECO:0000256" key="1">
    <source>
        <dbReference type="SAM" id="MobiDB-lite"/>
    </source>
</evidence>
<proteinExistence type="predicted"/>
<evidence type="ECO:0000313" key="2">
    <source>
        <dbReference type="EMBL" id="EFG79788.1"/>
    </source>
</evidence>
<dbReference type="AlphaFoldDB" id="D5P2B1"/>